<evidence type="ECO:0000313" key="7">
    <source>
        <dbReference type="EMBL" id="GAX74243.1"/>
    </source>
</evidence>
<dbReference type="AlphaFoldDB" id="A0A250WTU9"/>
<gene>
    <name evidence="7" type="ORF">CEUSTIGMA_g1692.t1</name>
</gene>
<dbReference type="Gene3D" id="2.40.50.1070">
    <property type="match status" value="1"/>
</dbReference>
<accession>A0A250WTU9</accession>
<keyword evidence="1 5" id="KW-0489">Methyltransferase</keyword>
<comment type="caution">
    <text evidence="5">Lacks conserved residue(s) required for the propagation of feature annotation.</text>
</comment>
<organism evidence="7 8">
    <name type="scientific">Chlamydomonas eustigma</name>
    <dbReference type="NCBI Taxonomy" id="1157962"/>
    <lineage>
        <taxon>Eukaryota</taxon>
        <taxon>Viridiplantae</taxon>
        <taxon>Chlorophyta</taxon>
        <taxon>core chlorophytes</taxon>
        <taxon>Chlorophyceae</taxon>
        <taxon>CS clade</taxon>
        <taxon>Chlamydomonadales</taxon>
        <taxon>Chlamydomonadaceae</taxon>
        <taxon>Chlamydomonas</taxon>
    </lineage>
</organism>
<dbReference type="EMBL" id="BEGY01000006">
    <property type="protein sequence ID" value="GAX74243.1"/>
    <property type="molecule type" value="Genomic_DNA"/>
</dbReference>
<evidence type="ECO:0000313" key="8">
    <source>
        <dbReference type="Proteomes" id="UP000232323"/>
    </source>
</evidence>
<reference evidence="7 8" key="1">
    <citation type="submission" date="2017-08" db="EMBL/GenBank/DDBJ databases">
        <title>Acidophilic green algal genome provides insights into adaptation to an acidic environment.</title>
        <authorList>
            <person name="Hirooka S."/>
            <person name="Hirose Y."/>
            <person name="Kanesaki Y."/>
            <person name="Higuchi S."/>
            <person name="Fujiwara T."/>
            <person name="Onuma R."/>
            <person name="Era A."/>
            <person name="Ohbayashi R."/>
            <person name="Uzuka A."/>
            <person name="Nozaki H."/>
            <person name="Yoshikawa H."/>
            <person name="Miyagishima S.Y."/>
        </authorList>
    </citation>
    <scope>NUCLEOTIDE SEQUENCE [LARGE SCALE GENOMIC DNA]</scope>
    <source>
        <strain evidence="7 8">NIES-2499</strain>
    </source>
</reference>
<evidence type="ECO:0000256" key="5">
    <source>
        <dbReference type="PROSITE-ProRule" id="PRU01024"/>
    </source>
</evidence>
<proteinExistence type="inferred from homology"/>
<feature type="region of interest" description="Disordered" evidence="6">
    <location>
        <begin position="189"/>
        <end position="213"/>
    </location>
</feature>
<name>A0A250WTU9_9CHLO</name>
<feature type="compositionally biased region" description="Basic residues" evidence="6">
    <location>
        <begin position="196"/>
        <end position="205"/>
    </location>
</feature>
<dbReference type="InterPro" id="IPR011869">
    <property type="entry name" value="TrmA_MeTrfase"/>
</dbReference>
<keyword evidence="2 5" id="KW-0808">Transferase</keyword>
<dbReference type="GO" id="GO:0030697">
    <property type="term" value="F:tRNA (uracil(54)-C5)-methyltransferase activity, S-adenosyl methionine-dependent"/>
    <property type="evidence" value="ECO:0007669"/>
    <property type="project" value="InterPro"/>
</dbReference>
<dbReference type="GO" id="GO:0000049">
    <property type="term" value="F:tRNA binding"/>
    <property type="evidence" value="ECO:0007669"/>
    <property type="project" value="TreeGrafter"/>
</dbReference>
<dbReference type="GO" id="GO:0019843">
    <property type="term" value="F:rRNA binding"/>
    <property type="evidence" value="ECO:0007669"/>
    <property type="project" value="TreeGrafter"/>
</dbReference>
<dbReference type="GO" id="GO:0005829">
    <property type="term" value="C:cytosol"/>
    <property type="evidence" value="ECO:0007669"/>
    <property type="project" value="TreeGrafter"/>
</dbReference>
<dbReference type="STRING" id="1157962.A0A250WTU9"/>
<feature type="compositionally biased region" description="Basic and acidic residues" evidence="6">
    <location>
        <begin position="135"/>
        <end position="150"/>
    </location>
</feature>
<keyword evidence="4" id="KW-0819">tRNA processing</keyword>
<dbReference type="PROSITE" id="PS51687">
    <property type="entry name" value="SAM_MT_RNA_M5U"/>
    <property type="match status" value="1"/>
</dbReference>
<feature type="region of interest" description="Disordered" evidence="6">
    <location>
        <begin position="131"/>
        <end position="160"/>
    </location>
</feature>
<dbReference type="Pfam" id="PF05958">
    <property type="entry name" value="tRNA_U5-meth_tr"/>
    <property type="match status" value="2"/>
</dbReference>
<evidence type="ECO:0000256" key="3">
    <source>
        <dbReference type="ARBA" id="ARBA00022691"/>
    </source>
</evidence>
<evidence type="ECO:0000256" key="4">
    <source>
        <dbReference type="ARBA" id="ARBA00022694"/>
    </source>
</evidence>
<dbReference type="Proteomes" id="UP000232323">
    <property type="component" value="Unassembled WGS sequence"/>
</dbReference>
<dbReference type="PANTHER" id="PTHR47790">
    <property type="entry name" value="TRNA/TMRNA (URACIL-C(5))-METHYLTRANSFERASE"/>
    <property type="match status" value="1"/>
</dbReference>
<sequence>MKRAREYHICEATVSEEPGRDLDPSHAAAGNLNNHIVSTPGAKSTALGNSCSTLTSFTAPSAALSIDVSTYQSQLDAKLGKLKALFLDLQIPSIEVFTSEPENYRMRAEFNVRGGRPDERLHYIMFATQPAEGTGDDHCSEDQLEEKSSRDFPSSVEDVKVPTSSLTAAGNAMVEKSNSDMMCAQPADKASETVVNKKKTGRRGQKGSGGPARVEIKTFPVGSQLINELMPAVLEVCSRNPILKLSLFQVNFHTALSGESLVTLLYHKKLGEDWCVAARAMRAELQAAAPSTQGQVPHIIGRSRKQKVCLAQDYVVERLQVHGKQYVYRQYEGSFSQPNAGVCEKMLEWAVDVTRGSEDHDLLVRRREQLQGTQWYGKRHTNGSL</sequence>
<evidence type="ECO:0000256" key="2">
    <source>
        <dbReference type="ARBA" id="ARBA00022679"/>
    </source>
</evidence>
<feature type="binding site" evidence="5">
    <location>
        <position position="337"/>
    </location>
    <ligand>
        <name>S-adenosyl-L-methionine</name>
        <dbReference type="ChEBI" id="CHEBI:59789"/>
    </ligand>
</feature>
<dbReference type="GO" id="GO:0032259">
    <property type="term" value="P:methylation"/>
    <property type="evidence" value="ECO:0007669"/>
    <property type="project" value="UniProtKB-KW"/>
</dbReference>
<comment type="caution">
    <text evidence="7">The sequence shown here is derived from an EMBL/GenBank/DDBJ whole genome shotgun (WGS) entry which is preliminary data.</text>
</comment>
<dbReference type="InterPro" id="IPR010280">
    <property type="entry name" value="U5_MeTrfase_fam"/>
</dbReference>
<evidence type="ECO:0000256" key="6">
    <source>
        <dbReference type="SAM" id="MobiDB-lite"/>
    </source>
</evidence>
<dbReference type="GO" id="GO:0008033">
    <property type="term" value="P:tRNA processing"/>
    <property type="evidence" value="ECO:0007669"/>
    <property type="project" value="UniProtKB-KW"/>
</dbReference>
<protein>
    <submittedName>
        <fullName evidence="7">Uncharacterized protein</fullName>
    </submittedName>
</protein>
<comment type="similarity">
    <text evidence="5">Belongs to the class I-like SAM-binding methyltransferase superfamily. RNA M5U methyltransferase family.</text>
</comment>
<dbReference type="OrthoDB" id="10250660at2759"/>
<keyword evidence="3 5" id="KW-0949">S-adenosyl-L-methionine</keyword>
<evidence type="ECO:0000256" key="1">
    <source>
        <dbReference type="ARBA" id="ARBA00022603"/>
    </source>
</evidence>
<keyword evidence="8" id="KW-1185">Reference proteome</keyword>
<dbReference type="FunFam" id="2.40.50.1070:FF:000001">
    <property type="entry name" value="tRNA/tmRNA (uracil-C(5))-methyltransferase"/>
    <property type="match status" value="1"/>
</dbReference>
<dbReference type="PANTHER" id="PTHR47790:SF2">
    <property type="entry name" value="TRNA_TMRNA (URACIL-C(5))-METHYLTRANSFERASE"/>
    <property type="match status" value="1"/>
</dbReference>